<dbReference type="RefSeq" id="XP_018694481.1">
    <property type="nucleotide sequence ID" value="XM_018834831.1"/>
</dbReference>
<evidence type="ECO:0000313" key="3">
    <source>
        <dbReference type="Proteomes" id="UP000078343"/>
    </source>
</evidence>
<organism evidence="2 3">
    <name type="scientific">Fonsecaea erecta</name>
    <dbReference type="NCBI Taxonomy" id="1367422"/>
    <lineage>
        <taxon>Eukaryota</taxon>
        <taxon>Fungi</taxon>
        <taxon>Dikarya</taxon>
        <taxon>Ascomycota</taxon>
        <taxon>Pezizomycotina</taxon>
        <taxon>Eurotiomycetes</taxon>
        <taxon>Chaetothyriomycetidae</taxon>
        <taxon>Chaetothyriales</taxon>
        <taxon>Herpotrichiellaceae</taxon>
        <taxon>Fonsecaea</taxon>
    </lineage>
</organism>
<dbReference type="Pfam" id="PF11905">
    <property type="entry name" value="DUF3425"/>
    <property type="match status" value="1"/>
</dbReference>
<dbReference type="PANTHER" id="PTHR37012:SF2">
    <property type="entry name" value="BZIP DOMAIN-CONTAINING PROTEIN-RELATED"/>
    <property type="match status" value="1"/>
</dbReference>
<feature type="compositionally biased region" description="Polar residues" evidence="1">
    <location>
        <begin position="119"/>
        <end position="135"/>
    </location>
</feature>
<name>A0A178ZMS1_9EURO</name>
<evidence type="ECO:0000256" key="1">
    <source>
        <dbReference type="SAM" id="MobiDB-lite"/>
    </source>
</evidence>
<comment type="caution">
    <text evidence="2">The sequence shown here is derived from an EMBL/GenBank/DDBJ whole genome shotgun (WGS) entry which is preliminary data.</text>
</comment>
<dbReference type="AlphaFoldDB" id="A0A178ZMS1"/>
<dbReference type="EMBL" id="LVYI01000003">
    <property type="protein sequence ID" value="OAP61114.1"/>
    <property type="molecule type" value="Genomic_DNA"/>
</dbReference>
<gene>
    <name evidence="2" type="ORF">AYL99_03315</name>
</gene>
<evidence type="ECO:0000313" key="2">
    <source>
        <dbReference type="EMBL" id="OAP61114.1"/>
    </source>
</evidence>
<keyword evidence="3" id="KW-1185">Reference proteome</keyword>
<dbReference type="Proteomes" id="UP000078343">
    <property type="component" value="Unassembled WGS sequence"/>
</dbReference>
<protein>
    <submittedName>
        <fullName evidence="2">Uncharacterized protein</fullName>
    </submittedName>
</protein>
<dbReference type="OrthoDB" id="4356994at2759"/>
<feature type="region of interest" description="Disordered" evidence="1">
    <location>
        <begin position="53"/>
        <end position="154"/>
    </location>
</feature>
<accession>A0A178ZMS1</accession>
<dbReference type="InterPro" id="IPR021833">
    <property type="entry name" value="DUF3425"/>
</dbReference>
<dbReference type="STRING" id="1367422.A0A178ZMS1"/>
<sequence length="366" mass="40652">MLLQNRTLTALLQAVQFRSSSQVETFIKCIRENEPSQNIFATIQQCLRQFDDTATDSAPPSHEDDDQSGTQLHDRPSNRICPTCHQPSLMGAAASTPPGSVQDSPGLPVAGKQDPQEEAPQNDTSCQLVAQQAQPGISVEGPNPRGSSHKHGTPLYGIQTLVRQEKTPLSDIITGFMDSAKTLISCGASLSGVLGSDTIDVEQFFCDRTQEDGLTVSGWACELWRSFHDWDVYVRLAQILAYTTVMRWMLDPTALSYAAIPDILKPRPIQYMVPHHIALDFLPLPPLREALIKNLRDWMTALPAAALSVNWARGMDEAVIWGESNRRRLLSRDFMEHVTNYQNWSIGESILGAFPEVEGMIRLDRI</sequence>
<dbReference type="PANTHER" id="PTHR37012">
    <property type="entry name" value="B-ZIP TRANSCRIPTION FACTOR (EUROFUNG)-RELATED"/>
    <property type="match status" value="1"/>
</dbReference>
<reference evidence="2 3" key="1">
    <citation type="submission" date="2016-04" db="EMBL/GenBank/DDBJ databases">
        <title>Draft genome of Fonsecaea erecta CBS 125763.</title>
        <authorList>
            <person name="Weiss V.A."/>
            <person name="Vicente V.A."/>
            <person name="Raittz R.T."/>
            <person name="Moreno L.F."/>
            <person name="De Souza E.M."/>
            <person name="Pedrosa F.O."/>
            <person name="Steffens M.B."/>
            <person name="Faoro H."/>
            <person name="Tadra-Sfeir M.Z."/>
            <person name="Najafzadeh M.J."/>
            <person name="Felipe M.S."/>
            <person name="Teixeira M."/>
            <person name="Sun J."/>
            <person name="Xi L."/>
            <person name="Gomes R."/>
            <person name="De Azevedo C.M."/>
            <person name="Salgado C.G."/>
            <person name="Da Silva M.B."/>
            <person name="Nascimento M.F."/>
            <person name="Queiroz-Telles F."/>
            <person name="Attili D.S."/>
            <person name="Gorbushina A."/>
        </authorList>
    </citation>
    <scope>NUCLEOTIDE SEQUENCE [LARGE SCALE GENOMIC DNA]</scope>
    <source>
        <strain evidence="2 3">CBS 125763</strain>
    </source>
</reference>
<dbReference type="GeneID" id="30007485"/>
<proteinExistence type="predicted"/>